<comment type="pathway">
    <text evidence="7">Protein modification; lipoprotein biosynthesis (diacylglyceryl transfer).</text>
</comment>
<evidence type="ECO:0000256" key="2">
    <source>
        <dbReference type="ARBA" id="ARBA00022475"/>
    </source>
</evidence>
<feature type="transmembrane region" description="Helical" evidence="7">
    <location>
        <begin position="59"/>
        <end position="79"/>
    </location>
</feature>
<dbReference type="EMBL" id="FTNE01000014">
    <property type="protein sequence ID" value="SIR04446.1"/>
    <property type="molecule type" value="Genomic_DNA"/>
</dbReference>
<proteinExistence type="inferred from homology"/>
<keyword evidence="4 7" id="KW-0812">Transmembrane</keyword>
<evidence type="ECO:0000256" key="6">
    <source>
        <dbReference type="ARBA" id="ARBA00023136"/>
    </source>
</evidence>
<name>A0A8G2CLK2_ACIRU</name>
<dbReference type="OrthoDB" id="871140at2"/>
<evidence type="ECO:0000256" key="1">
    <source>
        <dbReference type="ARBA" id="ARBA00007150"/>
    </source>
</evidence>
<comment type="catalytic activity">
    <reaction evidence="7">
        <text>L-cysteinyl-[prolipoprotein] + a 1,2-diacyl-sn-glycero-3-phospho-(1'-sn-glycerol) = an S-1,2-diacyl-sn-glyceryl-L-cysteinyl-[prolipoprotein] + sn-glycerol 1-phosphate + H(+)</text>
        <dbReference type="Rhea" id="RHEA:56712"/>
        <dbReference type="Rhea" id="RHEA-COMP:14679"/>
        <dbReference type="Rhea" id="RHEA-COMP:14680"/>
        <dbReference type="ChEBI" id="CHEBI:15378"/>
        <dbReference type="ChEBI" id="CHEBI:29950"/>
        <dbReference type="ChEBI" id="CHEBI:57685"/>
        <dbReference type="ChEBI" id="CHEBI:64716"/>
        <dbReference type="ChEBI" id="CHEBI:140658"/>
        <dbReference type="EC" id="2.5.1.145"/>
    </reaction>
</comment>
<keyword evidence="3 7" id="KW-0808">Transferase</keyword>
<dbReference type="AlphaFoldDB" id="A0A8G2CLK2"/>
<dbReference type="HAMAP" id="MF_01147">
    <property type="entry name" value="Lgt"/>
    <property type="match status" value="1"/>
</dbReference>
<dbReference type="EC" id="2.5.1.145" evidence="7"/>
<keyword evidence="2 7" id="KW-1003">Cell membrane</keyword>
<reference evidence="8 9" key="1">
    <citation type="submission" date="2017-01" db="EMBL/GenBank/DDBJ databases">
        <authorList>
            <person name="Varghese N."/>
            <person name="Submissions S."/>
        </authorList>
    </citation>
    <scope>NUCLEOTIDE SEQUENCE [LARGE SCALE GENOMIC DNA]</scope>
    <source>
        <strain evidence="8 9">ATCC 35905</strain>
    </source>
</reference>
<dbReference type="Pfam" id="PF01790">
    <property type="entry name" value="LGT"/>
    <property type="match status" value="1"/>
</dbReference>
<dbReference type="RefSeq" id="WP_029311822.1">
    <property type="nucleotide sequence ID" value="NZ_FTNE01000014.1"/>
</dbReference>
<comment type="function">
    <text evidence="7">Catalyzes the transfer of the diacylglyceryl group from phosphatidylglycerol to the sulfhydryl group of the N-terminal cysteine of a prolipoprotein, the first step in the formation of mature lipoproteins.</text>
</comment>
<dbReference type="InterPro" id="IPR001640">
    <property type="entry name" value="Lgt"/>
</dbReference>
<gene>
    <name evidence="7" type="primary">lgt</name>
    <name evidence="8" type="ORF">SAMN05421828_11434</name>
</gene>
<keyword evidence="5 7" id="KW-1133">Transmembrane helix</keyword>
<keyword evidence="8" id="KW-0449">Lipoprotein</keyword>
<dbReference type="Proteomes" id="UP000186308">
    <property type="component" value="Unassembled WGS sequence"/>
</dbReference>
<evidence type="ECO:0000256" key="7">
    <source>
        <dbReference type="HAMAP-Rule" id="MF_01147"/>
    </source>
</evidence>
<dbReference type="UniPathway" id="UPA00664"/>
<evidence type="ECO:0000256" key="5">
    <source>
        <dbReference type="ARBA" id="ARBA00022989"/>
    </source>
</evidence>
<dbReference type="PANTHER" id="PTHR30589">
    <property type="entry name" value="PROLIPOPROTEIN DIACYLGLYCERYL TRANSFERASE"/>
    <property type="match status" value="1"/>
</dbReference>
<keyword evidence="9" id="KW-1185">Reference proteome</keyword>
<accession>A0A8G2CLK2</accession>
<dbReference type="GO" id="GO:0008961">
    <property type="term" value="F:phosphatidylglycerol-prolipoprotein diacylglyceryl transferase activity"/>
    <property type="evidence" value="ECO:0007669"/>
    <property type="project" value="UniProtKB-UniRule"/>
</dbReference>
<feature type="transmembrane region" description="Helical" evidence="7">
    <location>
        <begin position="99"/>
        <end position="118"/>
    </location>
</feature>
<dbReference type="PANTHER" id="PTHR30589:SF0">
    <property type="entry name" value="PHOSPHATIDYLGLYCEROL--PROLIPOPROTEIN DIACYLGLYCERYL TRANSFERASE"/>
    <property type="match status" value="1"/>
</dbReference>
<feature type="transmembrane region" description="Helical" evidence="7">
    <location>
        <begin position="237"/>
        <end position="261"/>
    </location>
</feature>
<evidence type="ECO:0000313" key="8">
    <source>
        <dbReference type="EMBL" id="SIR04446.1"/>
    </source>
</evidence>
<keyword evidence="6 7" id="KW-0472">Membrane</keyword>
<evidence type="ECO:0000256" key="3">
    <source>
        <dbReference type="ARBA" id="ARBA00022679"/>
    </source>
</evidence>
<sequence>MTNVYVWPHFDPILVKFGPFAIHYYALAYITALVVGWRLIRRLVREAPVVATHEQVDDFLSWATLGVVLGGRIGYILFYQPVYFLDHLNRTYAVWDGGMSFHGGMIGVAVAILIYCHRHRLDPWYFADRVAVPVPIGLFLGRIANFINGELWGRPAPAWFPFRMIYPQSGSNVPRYPSELIEATLEGLVLFIVLFTLSRIEGIRRQPGYLAGVFVMGYGIARATAECFRQPDWFLGYLMFGLTMGQLLSLPMIIIGAVMIWRARRVSSHHVTIAA</sequence>
<dbReference type="NCBIfam" id="TIGR00544">
    <property type="entry name" value="lgt"/>
    <property type="match status" value="1"/>
</dbReference>
<dbReference type="PROSITE" id="PS01311">
    <property type="entry name" value="LGT"/>
    <property type="match status" value="1"/>
</dbReference>
<dbReference type="GO" id="GO:0005886">
    <property type="term" value="C:plasma membrane"/>
    <property type="evidence" value="ECO:0007669"/>
    <property type="project" value="UniProtKB-SubCell"/>
</dbReference>
<evidence type="ECO:0000313" key="9">
    <source>
        <dbReference type="Proteomes" id="UP000186308"/>
    </source>
</evidence>
<feature type="binding site" evidence="7">
    <location>
        <position position="142"/>
    </location>
    <ligand>
        <name>a 1,2-diacyl-sn-glycero-3-phospho-(1'-sn-glycerol)</name>
        <dbReference type="ChEBI" id="CHEBI:64716"/>
    </ligand>
</feature>
<comment type="caution">
    <text evidence="8">The sequence shown here is derived from an EMBL/GenBank/DDBJ whole genome shotgun (WGS) entry which is preliminary data.</text>
</comment>
<comment type="subcellular location">
    <subcellularLocation>
        <location evidence="7">Cell membrane</location>
        <topology evidence="7">Multi-pass membrane protein</topology>
    </subcellularLocation>
</comment>
<organism evidence="8 9">
    <name type="scientific">Acidiphilium rubrum</name>
    <dbReference type="NCBI Taxonomy" id="526"/>
    <lineage>
        <taxon>Bacteria</taxon>
        <taxon>Pseudomonadati</taxon>
        <taxon>Pseudomonadota</taxon>
        <taxon>Alphaproteobacteria</taxon>
        <taxon>Acetobacterales</taxon>
        <taxon>Acidocellaceae</taxon>
        <taxon>Acidiphilium</taxon>
    </lineage>
</organism>
<comment type="similarity">
    <text evidence="1 7">Belongs to the Lgt family.</text>
</comment>
<protein>
    <recommendedName>
        <fullName evidence="7">Phosphatidylglycerol--prolipoprotein diacylglyceryl transferase</fullName>
        <ecNumber evidence="7">2.5.1.145</ecNumber>
    </recommendedName>
</protein>
<feature type="transmembrane region" description="Helical" evidence="7">
    <location>
        <begin position="209"/>
        <end position="225"/>
    </location>
</feature>
<feature type="transmembrane region" description="Helical" evidence="7">
    <location>
        <begin position="20"/>
        <end position="39"/>
    </location>
</feature>
<evidence type="ECO:0000256" key="4">
    <source>
        <dbReference type="ARBA" id="ARBA00022692"/>
    </source>
</evidence>
<dbReference type="GO" id="GO:0042158">
    <property type="term" value="P:lipoprotein biosynthetic process"/>
    <property type="evidence" value="ECO:0007669"/>
    <property type="project" value="UniProtKB-UniRule"/>
</dbReference>